<keyword evidence="2" id="KW-0732">Signal</keyword>
<accession>A0A8C9Q514</accession>
<feature type="domain" description="Cadherin N-terminal" evidence="3">
    <location>
        <begin position="30"/>
        <end position="70"/>
    </location>
</feature>
<dbReference type="AlphaFoldDB" id="A0A8C9Q514"/>
<name>A0A8C9Q514_SPEDA</name>
<feature type="signal peptide" evidence="2">
    <location>
        <begin position="1"/>
        <end position="28"/>
    </location>
</feature>
<dbReference type="InterPro" id="IPR013164">
    <property type="entry name" value="Cadherin_N"/>
</dbReference>
<sequence>MASLQRSQHYRSLVLLCLLLADLWEAGAGQIRYSVPEEMDKGSFVGNIAKDLSWEPLVLAERGVRIVSRG</sequence>
<dbReference type="Gene3D" id="2.60.40.60">
    <property type="entry name" value="Cadherins"/>
    <property type="match status" value="1"/>
</dbReference>
<reference evidence="4" key="2">
    <citation type="submission" date="2025-09" db="UniProtKB">
        <authorList>
            <consortium name="Ensembl"/>
        </authorList>
    </citation>
    <scope>IDENTIFICATION</scope>
</reference>
<dbReference type="Ensembl" id="ENSSDAT00000019425.1">
    <property type="protein sequence ID" value="ENSSDAP00000017086.1"/>
    <property type="gene ID" value="ENSSDAG00000015473.1"/>
</dbReference>
<keyword evidence="5" id="KW-1185">Reference proteome</keyword>
<organism evidence="4 5">
    <name type="scientific">Spermophilus dauricus</name>
    <name type="common">Daurian ground squirrel</name>
    <dbReference type="NCBI Taxonomy" id="99837"/>
    <lineage>
        <taxon>Eukaryota</taxon>
        <taxon>Metazoa</taxon>
        <taxon>Chordata</taxon>
        <taxon>Craniata</taxon>
        <taxon>Vertebrata</taxon>
        <taxon>Euteleostomi</taxon>
        <taxon>Mammalia</taxon>
        <taxon>Eutheria</taxon>
        <taxon>Euarchontoglires</taxon>
        <taxon>Glires</taxon>
        <taxon>Rodentia</taxon>
        <taxon>Sciuromorpha</taxon>
        <taxon>Sciuridae</taxon>
        <taxon>Xerinae</taxon>
        <taxon>Marmotini</taxon>
        <taxon>Spermophilus</taxon>
    </lineage>
</organism>
<dbReference type="Proteomes" id="UP000694422">
    <property type="component" value="Unplaced"/>
</dbReference>
<dbReference type="Pfam" id="PF08266">
    <property type="entry name" value="Cadherin_2"/>
    <property type="match status" value="1"/>
</dbReference>
<evidence type="ECO:0000313" key="5">
    <source>
        <dbReference type="Proteomes" id="UP000694422"/>
    </source>
</evidence>
<evidence type="ECO:0000259" key="3">
    <source>
        <dbReference type="Pfam" id="PF08266"/>
    </source>
</evidence>
<evidence type="ECO:0000256" key="1">
    <source>
        <dbReference type="ARBA" id="ARBA00023180"/>
    </source>
</evidence>
<reference evidence="4" key="1">
    <citation type="submission" date="2025-08" db="UniProtKB">
        <authorList>
            <consortium name="Ensembl"/>
        </authorList>
    </citation>
    <scope>IDENTIFICATION</scope>
</reference>
<protein>
    <recommendedName>
        <fullName evidence="3">Cadherin N-terminal domain-containing protein</fullName>
    </recommendedName>
</protein>
<evidence type="ECO:0000313" key="4">
    <source>
        <dbReference type="Ensembl" id="ENSSDAP00000017086.1"/>
    </source>
</evidence>
<proteinExistence type="predicted"/>
<keyword evidence="1" id="KW-0325">Glycoprotein</keyword>
<evidence type="ECO:0000256" key="2">
    <source>
        <dbReference type="SAM" id="SignalP"/>
    </source>
</evidence>
<feature type="chain" id="PRO_5034036640" description="Cadherin N-terminal domain-containing protein" evidence="2">
    <location>
        <begin position="29"/>
        <end position="70"/>
    </location>
</feature>